<evidence type="ECO:0000313" key="3">
    <source>
        <dbReference type="Proteomes" id="UP000630353"/>
    </source>
</evidence>
<dbReference type="AlphaFoldDB" id="A0A918XSH0"/>
<name>A0A918XSH0_9PROT</name>
<protein>
    <submittedName>
        <fullName evidence="2">N-acetyltransferase</fullName>
    </submittedName>
</protein>
<feature type="domain" description="N-acetyltransferase" evidence="1">
    <location>
        <begin position="20"/>
        <end position="156"/>
    </location>
</feature>
<keyword evidence="3" id="KW-1185">Reference proteome</keyword>
<dbReference type="Gene3D" id="3.40.630.90">
    <property type="match status" value="1"/>
</dbReference>
<dbReference type="InterPro" id="IPR052729">
    <property type="entry name" value="Acyl/Acetyltrans_Enzymes"/>
</dbReference>
<accession>A0A918XSH0</accession>
<dbReference type="SUPFAM" id="SSF55729">
    <property type="entry name" value="Acyl-CoA N-acyltransferases (Nat)"/>
    <property type="match status" value="1"/>
</dbReference>
<dbReference type="InterPro" id="IPR000182">
    <property type="entry name" value="GNAT_dom"/>
</dbReference>
<dbReference type="PANTHER" id="PTHR47237">
    <property type="entry name" value="SLL0310 PROTEIN"/>
    <property type="match status" value="1"/>
</dbReference>
<dbReference type="Pfam" id="PF13673">
    <property type="entry name" value="Acetyltransf_10"/>
    <property type="match status" value="1"/>
</dbReference>
<proteinExistence type="predicted"/>
<evidence type="ECO:0000313" key="2">
    <source>
        <dbReference type="EMBL" id="GHD52428.1"/>
    </source>
</evidence>
<dbReference type="Pfam" id="PF18014">
    <property type="entry name" value="Acetyltransf_18"/>
    <property type="match status" value="1"/>
</dbReference>
<evidence type="ECO:0000259" key="1">
    <source>
        <dbReference type="PROSITE" id="PS51186"/>
    </source>
</evidence>
<dbReference type="Proteomes" id="UP000630353">
    <property type="component" value="Unassembled WGS sequence"/>
</dbReference>
<comment type="caution">
    <text evidence="2">The sequence shown here is derived from an EMBL/GenBank/DDBJ whole genome shotgun (WGS) entry which is preliminary data.</text>
</comment>
<reference evidence="2" key="1">
    <citation type="journal article" date="2014" name="Int. J. Syst. Evol. Microbiol.">
        <title>Complete genome sequence of Corynebacterium casei LMG S-19264T (=DSM 44701T), isolated from a smear-ripened cheese.</title>
        <authorList>
            <consortium name="US DOE Joint Genome Institute (JGI-PGF)"/>
            <person name="Walter F."/>
            <person name="Albersmeier A."/>
            <person name="Kalinowski J."/>
            <person name="Ruckert C."/>
        </authorList>
    </citation>
    <scope>NUCLEOTIDE SEQUENCE</scope>
    <source>
        <strain evidence="2">KCTC 42651</strain>
    </source>
</reference>
<sequence length="292" mass="30595">MSDTISLPPVALPPIPLPPIPLPAVSLADLDAVDGLVAEVRWPHRRVDIGALIELGHGRLVREGEDGPALGVGLWWSFDDALARLGLIIVSPEAQGRGLGRRLVEALLADAAPRPVMLLATRAGKPLYDKLGFVETGSVSQHQGEYRGTPHRDPRIRPAGPADRTAIAALDRAAFGTARPEVLDHLLAVGRAAVLVENGTVAGYAVERPFGRGSVIGPVVATSEDDAIALFDALAHPGFLRVDLTTDATRFARHVSDAGLAFDSASPVMVLGNAPEPSGPQRIFGLASHALG</sequence>
<dbReference type="CDD" id="cd04301">
    <property type="entry name" value="NAT_SF"/>
    <property type="match status" value="1"/>
</dbReference>
<dbReference type="PANTHER" id="PTHR47237:SF2">
    <property type="entry name" value="BLL4206 PROTEIN"/>
    <property type="match status" value="1"/>
</dbReference>
<dbReference type="InterPro" id="IPR016181">
    <property type="entry name" value="Acyl_CoA_acyltransferase"/>
</dbReference>
<organism evidence="2 3">
    <name type="scientific">Thalassobaculum fulvum</name>
    <dbReference type="NCBI Taxonomy" id="1633335"/>
    <lineage>
        <taxon>Bacteria</taxon>
        <taxon>Pseudomonadati</taxon>
        <taxon>Pseudomonadota</taxon>
        <taxon>Alphaproteobacteria</taxon>
        <taxon>Rhodospirillales</taxon>
        <taxon>Thalassobaculaceae</taxon>
        <taxon>Thalassobaculum</taxon>
    </lineage>
</organism>
<dbReference type="EMBL" id="BMZS01000006">
    <property type="protein sequence ID" value="GHD52428.1"/>
    <property type="molecule type" value="Genomic_DNA"/>
</dbReference>
<reference evidence="2" key="2">
    <citation type="submission" date="2020-09" db="EMBL/GenBank/DDBJ databases">
        <authorList>
            <person name="Sun Q."/>
            <person name="Kim S."/>
        </authorList>
    </citation>
    <scope>NUCLEOTIDE SEQUENCE</scope>
    <source>
        <strain evidence="2">KCTC 42651</strain>
    </source>
</reference>
<gene>
    <name evidence="2" type="ORF">GCM10017083_27700</name>
</gene>
<dbReference type="PROSITE" id="PS51186">
    <property type="entry name" value="GNAT"/>
    <property type="match status" value="1"/>
</dbReference>
<dbReference type="InterPro" id="IPR041496">
    <property type="entry name" value="YitH/HolE_GNAT"/>
</dbReference>
<dbReference type="Gene3D" id="3.40.630.30">
    <property type="match status" value="1"/>
</dbReference>
<dbReference type="GO" id="GO:0016747">
    <property type="term" value="F:acyltransferase activity, transferring groups other than amino-acyl groups"/>
    <property type="evidence" value="ECO:0007669"/>
    <property type="project" value="InterPro"/>
</dbReference>
<dbReference type="RefSeq" id="WP_189990551.1">
    <property type="nucleotide sequence ID" value="NZ_BMZS01000006.1"/>
</dbReference>